<sequence>MAIPEKVLTEPVTLPKTGTWPETRHQFDEKSLWAIKAAVAAERPLLVRGEPGTGKSQLARAAAYYLGRAFISEVVHSRSECQDLQYYFDAVARLGAAQTLGLIGAGGDTIKDLLPAIERNMKNPLDPICFLNPGALWWAFNWTAAEKQYEKSNKAARRPEKPADWTSEKGTVLLIDEIDKADADLPNGLLETLGNGSFSVPHMDEPVQVNEGDPVPLVVITTNEERELPAAFIRRCMVLHLDLPRGDDKLINWLCERGKVHFEDQCHIDVRKEAAEQLVKDRNEAEKLNLPTPGQAEYLDILRAVVGIAKEDKDEQLKTLKAISRFALVKYERVP</sequence>
<organism evidence="2 3">
    <name type="scientific">Desulfosarcina ovata subsp. ovata</name>
    <dbReference type="NCBI Taxonomy" id="2752305"/>
    <lineage>
        <taxon>Bacteria</taxon>
        <taxon>Pseudomonadati</taxon>
        <taxon>Thermodesulfobacteriota</taxon>
        <taxon>Desulfobacteria</taxon>
        <taxon>Desulfobacterales</taxon>
        <taxon>Desulfosarcinaceae</taxon>
        <taxon>Desulfosarcina</taxon>
    </lineage>
</organism>
<dbReference type="InterPro" id="IPR003959">
    <property type="entry name" value="ATPase_AAA_core"/>
</dbReference>
<feature type="domain" description="AAA+ ATPase" evidence="1">
    <location>
        <begin position="41"/>
        <end position="245"/>
    </location>
</feature>
<dbReference type="Pfam" id="PF00004">
    <property type="entry name" value="AAA"/>
    <property type="match status" value="1"/>
</dbReference>
<evidence type="ECO:0000313" key="2">
    <source>
        <dbReference type="EMBL" id="BBO92733.1"/>
    </source>
</evidence>
<reference evidence="2 3" key="1">
    <citation type="submission" date="2019-11" db="EMBL/GenBank/DDBJ databases">
        <title>Comparative genomics of hydrocarbon-degrading Desulfosarcina strains.</title>
        <authorList>
            <person name="Watanabe M."/>
            <person name="Kojima H."/>
            <person name="Fukui M."/>
        </authorList>
    </citation>
    <scope>NUCLEOTIDE SEQUENCE [LARGE SCALE GENOMIC DNA]</scope>
    <source>
        <strain evidence="3">oXyS1</strain>
    </source>
</reference>
<dbReference type="SMART" id="SM00382">
    <property type="entry name" value="AAA"/>
    <property type="match status" value="1"/>
</dbReference>
<dbReference type="SUPFAM" id="SSF52540">
    <property type="entry name" value="P-loop containing nucleoside triphosphate hydrolases"/>
    <property type="match status" value="1"/>
</dbReference>
<gene>
    <name evidence="2" type="ORF">DSCOOX_59130</name>
</gene>
<dbReference type="InterPro" id="IPR027417">
    <property type="entry name" value="P-loop_NTPase"/>
</dbReference>
<evidence type="ECO:0000313" key="3">
    <source>
        <dbReference type="Proteomes" id="UP000422108"/>
    </source>
</evidence>
<dbReference type="Gene3D" id="3.40.50.300">
    <property type="entry name" value="P-loop containing nucleotide triphosphate hydrolases"/>
    <property type="match status" value="1"/>
</dbReference>
<proteinExistence type="predicted"/>
<dbReference type="InterPro" id="IPR003593">
    <property type="entry name" value="AAA+_ATPase"/>
</dbReference>
<evidence type="ECO:0000259" key="1">
    <source>
        <dbReference type="SMART" id="SM00382"/>
    </source>
</evidence>
<dbReference type="AlphaFoldDB" id="A0A5K8AJ61"/>
<name>A0A5K8AJ61_9BACT</name>
<dbReference type="EMBL" id="AP021879">
    <property type="protein sequence ID" value="BBO92733.1"/>
    <property type="molecule type" value="Genomic_DNA"/>
</dbReference>
<keyword evidence="3" id="KW-1185">Reference proteome</keyword>
<dbReference type="GO" id="GO:0016887">
    <property type="term" value="F:ATP hydrolysis activity"/>
    <property type="evidence" value="ECO:0007669"/>
    <property type="project" value="InterPro"/>
</dbReference>
<accession>A0A5K8AJ61</accession>
<dbReference type="RefSeq" id="WP_155313443.1">
    <property type="nucleotide sequence ID" value="NZ_AP021879.1"/>
</dbReference>
<dbReference type="GO" id="GO:0005524">
    <property type="term" value="F:ATP binding"/>
    <property type="evidence" value="ECO:0007669"/>
    <property type="project" value="InterPro"/>
</dbReference>
<protein>
    <submittedName>
        <fullName evidence="2">MoxR-like ATPase</fullName>
    </submittedName>
</protein>
<dbReference type="Proteomes" id="UP000422108">
    <property type="component" value="Chromosome"/>
</dbReference>